<feature type="compositionally biased region" description="Low complexity" evidence="2">
    <location>
        <begin position="674"/>
        <end position="684"/>
    </location>
</feature>
<feature type="compositionally biased region" description="Basic and acidic residues" evidence="2">
    <location>
        <begin position="55"/>
        <end position="98"/>
    </location>
</feature>
<dbReference type="AlphaFoldDB" id="A0A0G0PBC4"/>
<feature type="transmembrane region" description="Helical" evidence="3">
    <location>
        <begin position="509"/>
        <end position="528"/>
    </location>
</feature>
<organism evidence="4 5">
    <name type="scientific">candidate division CPR2 bacterium GW2011_GWC2_39_10</name>
    <dbReference type="NCBI Taxonomy" id="1618345"/>
    <lineage>
        <taxon>Bacteria</taxon>
        <taxon>Bacteria division CPR2</taxon>
    </lineage>
</organism>
<feature type="compositionally biased region" description="Basic and acidic residues" evidence="2">
    <location>
        <begin position="154"/>
        <end position="239"/>
    </location>
</feature>
<proteinExistence type="predicted"/>
<evidence type="ECO:0000256" key="1">
    <source>
        <dbReference type="SAM" id="Coils"/>
    </source>
</evidence>
<reference evidence="4 5" key="1">
    <citation type="journal article" date="2015" name="Nature">
        <title>rRNA introns, odd ribosomes, and small enigmatic genomes across a large radiation of phyla.</title>
        <authorList>
            <person name="Brown C.T."/>
            <person name="Hug L.A."/>
            <person name="Thomas B.C."/>
            <person name="Sharon I."/>
            <person name="Castelle C.J."/>
            <person name="Singh A."/>
            <person name="Wilkins M.J."/>
            <person name="Williams K.H."/>
            <person name="Banfield J.F."/>
        </authorList>
    </citation>
    <scope>NUCLEOTIDE SEQUENCE [LARGE SCALE GENOMIC DNA]</scope>
</reference>
<evidence type="ECO:0000313" key="4">
    <source>
        <dbReference type="EMBL" id="KKQ95434.1"/>
    </source>
</evidence>
<feature type="coiled-coil region" evidence="1">
    <location>
        <begin position="395"/>
        <end position="422"/>
    </location>
</feature>
<keyword evidence="3" id="KW-1133">Transmembrane helix</keyword>
<evidence type="ECO:0000313" key="5">
    <source>
        <dbReference type="Proteomes" id="UP000034207"/>
    </source>
</evidence>
<accession>A0A0G0PBC4</accession>
<keyword evidence="1" id="KW-0175">Coiled coil</keyword>
<keyword evidence="3" id="KW-0472">Membrane</keyword>
<feature type="region of interest" description="Disordered" evidence="2">
    <location>
        <begin position="1"/>
        <end position="109"/>
    </location>
</feature>
<feature type="compositionally biased region" description="Basic and acidic residues" evidence="2">
    <location>
        <begin position="1"/>
        <end position="17"/>
    </location>
</feature>
<evidence type="ECO:0000256" key="3">
    <source>
        <dbReference type="SAM" id="Phobius"/>
    </source>
</evidence>
<dbReference type="Proteomes" id="UP000034207">
    <property type="component" value="Unassembled WGS sequence"/>
</dbReference>
<dbReference type="PATRIC" id="fig|1618345.3.peg.23"/>
<feature type="transmembrane region" description="Helical" evidence="3">
    <location>
        <begin position="422"/>
        <end position="441"/>
    </location>
</feature>
<dbReference type="STRING" id="1618345.UT18_C0001G0021"/>
<feature type="compositionally biased region" description="Basic and acidic residues" evidence="2">
    <location>
        <begin position="690"/>
        <end position="702"/>
    </location>
</feature>
<evidence type="ECO:0000256" key="2">
    <source>
        <dbReference type="SAM" id="MobiDB-lite"/>
    </source>
</evidence>
<keyword evidence="3" id="KW-0812">Transmembrane</keyword>
<sequence length="796" mass="87653">MSEKPGHPSTGEDKDVLPSEEDISFSPIPGSKTEAEERLEEEGSIISDEVVPAEGLKDEEPGEKTEVEEETSKPETKNKLASEIKEEGQTEPQQKRFFGETSSAAHKDMPDITITADKAQVGNITFGDGAVVNGPVGHVQAEQEYKVNVAVENKPAEEVITEKPDEKKPSIELAEDENKKDDKPEETKEAEGLKEEDSKKKDGEELKEEKKGEESKEEITEETKKTETETGDEKLTENEKQAIERYNAIERIRGLIAGREQARIEAKNPGLFRRVKQWLDDPEHSHRRYIKIAAKVIGGAAAIGASGVLGGAPALAFAPALFGFGVKGMVDGTMEAFHCRSENSHQANLNLIREDINNILTNELTGEPALAERLARGDITDEEYYANLMAIVQQVSGREQQLIGAEQELQELKSRHTKLRSVVSSVAGIGAGLLAGFPMGMQDFDGDKVRHMVQWGLNGPSFAYPSGMEHAAFNPHHFTTFWGDGGLSAGQGYLIGDAPGKGMPLLGSLGFYGAVGGLAASVAGRYFAENRRQGRFDKVTTEQEKTTLLDSVRQEWENFKEAEINGEKVGENENKLNDILNMSIGSEEEIAAFEAQISGLSGKERENIRRLAGQSIRNTEDFEISENFNDKADIIRRIIRTGPVTAETEETIETNEQREATPEESTVEVEEPQTTEGTTEVTTTENEEGAISKEEEQQERTAEGNGEVGVASAESGERSEEEEDNIIFKKVLSQSYYDFRASVEPYPNSALRALMVFAEKERRTAVDSARGNSLQAEVIEDKVNIINEILEERRNG</sequence>
<feature type="region of interest" description="Disordered" evidence="2">
    <location>
        <begin position="645"/>
        <end position="724"/>
    </location>
</feature>
<dbReference type="EMBL" id="LBVV01000001">
    <property type="protein sequence ID" value="KKQ95434.1"/>
    <property type="molecule type" value="Genomic_DNA"/>
</dbReference>
<name>A0A0G0PBC4_UNCC2</name>
<feature type="region of interest" description="Disordered" evidence="2">
    <location>
        <begin position="144"/>
        <end position="239"/>
    </location>
</feature>
<comment type="caution">
    <text evidence="4">The sequence shown here is derived from an EMBL/GenBank/DDBJ whole genome shotgun (WGS) entry which is preliminary data.</text>
</comment>
<gene>
    <name evidence="4" type="ORF">UT18_C0001G0021</name>
</gene>
<protein>
    <submittedName>
        <fullName evidence="4">Uncharacterized protein</fullName>
    </submittedName>
</protein>